<proteinExistence type="predicted"/>
<dbReference type="RefSeq" id="WP_129204079.1">
    <property type="nucleotide sequence ID" value="NZ_CP035495.1"/>
</dbReference>
<keyword evidence="1" id="KW-0812">Transmembrane</keyword>
<evidence type="ECO:0000313" key="2">
    <source>
        <dbReference type="EMBL" id="QAY63199.1"/>
    </source>
</evidence>
<reference evidence="2 3" key="1">
    <citation type="submission" date="2019-01" db="EMBL/GenBank/DDBJ databases">
        <title>Genome sequencing of strain 2JSPR-7.</title>
        <authorList>
            <person name="Heo J."/>
            <person name="Kim S.-J."/>
            <person name="Kim J.-S."/>
            <person name="Hong S.-B."/>
            <person name="Kwon S.-W."/>
        </authorList>
    </citation>
    <scope>NUCLEOTIDE SEQUENCE [LARGE SCALE GENOMIC DNA]</scope>
    <source>
        <strain evidence="2 3">2JSPR-7</strain>
    </source>
</reference>
<gene>
    <name evidence="2" type="ORF">ET495_08050</name>
</gene>
<accession>A0A4P6EPA6</accession>
<organism evidence="2 3">
    <name type="scientific">Xylanimonas allomyrinae</name>
    <dbReference type="NCBI Taxonomy" id="2509459"/>
    <lineage>
        <taxon>Bacteria</taxon>
        <taxon>Bacillati</taxon>
        <taxon>Actinomycetota</taxon>
        <taxon>Actinomycetes</taxon>
        <taxon>Micrococcales</taxon>
        <taxon>Promicromonosporaceae</taxon>
        <taxon>Xylanimonas</taxon>
    </lineage>
</organism>
<sequence>MLRLYVTLLAVRSALLSRFEDDDPERGNFTIENVLWAVAVIAIVGIVVVAIKSYVTDQAELIQ</sequence>
<dbReference type="Proteomes" id="UP000291758">
    <property type="component" value="Chromosome"/>
</dbReference>
<protein>
    <submittedName>
        <fullName evidence="2">Uncharacterized protein</fullName>
    </submittedName>
</protein>
<dbReference type="AlphaFoldDB" id="A0A4P6EPA6"/>
<dbReference type="EMBL" id="CP035495">
    <property type="protein sequence ID" value="QAY63199.1"/>
    <property type="molecule type" value="Genomic_DNA"/>
</dbReference>
<evidence type="ECO:0000256" key="1">
    <source>
        <dbReference type="SAM" id="Phobius"/>
    </source>
</evidence>
<keyword evidence="1" id="KW-1133">Transmembrane helix</keyword>
<feature type="transmembrane region" description="Helical" evidence="1">
    <location>
        <begin position="34"/>
        <end position="55"/>
    </location>
</feature>
<keyword evidence="3" id="KW-1185">Reference proteome</keyword>
<dbReference type="KEGG" id="xyl:ET495_08050"/>
<evidence type="ECO:0000313" key="3">
    <source>
        <dbReference type="Proteomes" id="UP000291758"/>
    </source>
</evidence>
<name>A0A4P6EPA6_9MICO</name>
<keyword evidence="1" id="KW-0472">Membrane</keyword>